<feature type="modified residue" description="4-aspartylphosphate" evidence="11">
    <location>
        <position position="1011"/>
    </location>
</feature>
<evidence type="ECO:0000259" key="12">
    <source>
        <dbReference type="PROSITE" id="PS50109"/>
    </source>
</evidence>
<dbReference type="CDD" id="cd00130">
    <property type="entry name" value="PAS"/>
    <property type="match status" value="1"/>
</dbReference>
<dbReference type="InterPro" id="IPR003594">
    <property type="entry name" value="HATPase_dom"/>
</dbReference>
<dbReference type="PROSITE" id="PS50113">
    <property type="entry name" value="PAC"/>
    <property type="match status" value="2"/>
</dbReference>
<reference evidence="15" key="1">
    <citation type="submission" date="2020-08" db="EMBL/GenBank/DDBJ databases">
        <title>Genome public.</title>
        <authorList>
            <person name="Liu C."/>
            <person name="Sun Q."/>
        </authorList>
    </citation>
    <scope>NUCLEOTIDE SEQUENCE</scope>
    <source>
        <strain evidence="15">NSJ-44</strain>
    </source>
</reference>
<dbReference type="InterPro" id="IPR005467">
    <property type="entry name" value="His_kinase_dom"/>
</dbReference>
<dbReference type="CDD" id="cd16922">
    <property type="entry name" value="HATPase_EvgS-ArcB-TorS-like"/>
    <property type="match status" value="1"/>
</dbReference>
<protein>
    <recommendedName>
        <fullName evidence="10">Circadian input-output histidine kinase CikA</fullName>
        <ecNumber evidence="3">2.7.13.3</ecNumber>
    </recommendedName>
    <alternativeName>
        <fullName evidence="4">Stage 0 sporulation protein A homolog</fullName>
    </alternativeName>
</protein>
<dbReference type="Pfam" id="PF13426">
    <property type="entry name" value="PAS_9"/>
    <property type="match status" value="1"/>
</dbReference>
<dbReference type="AlphaFoldDB" id="A0A926D1S2"/>
<dbReference type="CDD" id="cd00082">
    <property type="entry name" value="HisKA"/>
    <property type="match status" value="1"/>
</dbReference>
<evidence type="ECO:0000256" key="6">
    <source>
        <dbReference type="ARBA" id="ARBA00022679"/>
    </source>
</evidence>
<dbReference type="Pfam" id="PF02518">
    <property type="entry name" value="HATPase_c"/>
    <property type="match status" value="1"/>
</dbReference>
<dbReference type="RefSeq" id="WP_249285676.1">
    <property type="nucleotide sequence ID" value="NZ_JACRSO010000005.1"/>
</dbReference>
<dbReference type="NCBIfam" id="TIGR00229">
    <property type="entry name" value="sensory_box"/>
    <property type="match status" value="1"/>
</dbReference>
<dbReference type="PANTHER" id="PTHR43047">
    <property type="entry name" value="TWO-COMPONENT HISTIDINE PROTEIN KINASE"/>
    <property type="match status" value="1"/>
</dbReference>
<dbReference type="InterPro" id="IPR004358">
    <property type="entry name" value="Sig_transdc_His_kin-like_C"/>
</dbReference>
<dbReference type="InterPro" id="IPR001610">
    <property type="entry name" value="PAC"/>
</dbReference>
<dbReference type="PROSITE" id="PS50109">
    <property type="entry name" value="HIS_KIN"/>
    <property type="match status" value="1"/>
</dbReference>
<dbReference type="GO" id="GO:0000155">
    <property type="term" value="F:phosphorelay sensor kinase activity"/>
    <property type="evidence" value="ECO:0007669"/>
    <property type="project" value="InterPro"/>
</dbReference>
<dbReference type="InterPro" id="IPR036097">
    <property type="entry name" value="HisK_dim/P_sf"/>
</dbReference>
<dbReference type="SUPFAM" id="SSF55785">
    <property type="entry name" value="PYP-like sensor domain (PAS domain)"/>
    <property type="match status" value="2"/>
</dbReference>
<keyword evidence="6" id="KW-0808">Transferase</keyword>
<dbReference type="SMART" id="SM00388">
    <property type="entry name" value="HisKA"/>
    <property type="match status" value="1"/>
</dbReference>
<keyword evidence="7" id="KW-0418">Kinase</keyword>
<evidence type="ECO:0000313" key="15">
    <source>
        <dbReference type="EMBL" id="MBC8529891.1"/>
    </source>
</evidence>
<dbReference type="SUPFAM" id="SSF54427">
    <property type="entry name" value="NTF2-like"/>
    <property type="match status" value="1"/>
</dbReference>
<dbReference type="SMART" id="SM00387">
    <property type="entry name" value="HATPase_c"/>
    <property type="match status" value="1"/>
</dbReference>
<dbReference type="InterPro" id="IPR001789">
    <property type="entry name" value="Sig_transdc_resp-reg_receiver"/>
</dbReference>
<feature type="domain" description="PAC" evidence="14">
    <location>
        <begin position="238"/>
        <end position="289"/>
    </location>
</feature>
<dbReference type="GO" id="GO:0009927">
    <property type="term" value="F:histidine phosphotransfer kinase activity"/>
    <property type="evidence" value="ECO:0007669"/>
    <property type="project" value="TreeGrafter"/>
</dbReference>
<comment type="similarity">
    <text evidence="2">In the N-terminal section; belongs to the phytochrome family.</text>
</comment>
<dbReference type="FunFam" id="3.30.565.10:FF:000010">
    <property type="entry name" value="Sensor histidine kinase RcsC"/>
    <property type="match status" value="1"/>
</dbReference>
<dbReference type="SUPFAM" id="SSF47384">
    <property type="entry name" value="Homodimeric domain of signal transducing histidine kinase"/>
    <property type="match status" value="1"/>
</dbReference>
<dbReference type="InterPro" id="IPR000700">
    <property type="entry name" value="PAS-assoc_C"/>
</dbReference>
<dbReference type="EMBL" id="JACRSO010000005">
    <property type="protein sequence ID" value="MBC8529891.1"/>
    <property type="molecule type" value="Genomic_DNA"/>
</dbReference>
<dbReference type="PANTHER" id="PTHR43047:SF72">
    <property type="entry name" value="OSMOSENSING HISTIDINE PROTEIN KINASE SLN1"/>
    <property type="match status" value="1"/>
</dbReference>
<evidence type="ECO:0000256" key="9">
    <source>
        <dbReference type="ARBA" id="ARBA00024867"/>
    </source>
</evidence>
<evidence type="ECO:0000256" key="7">
    <source>
        <dbReference type="ARBA" id="ARBA00022777"/>
    </source>
</evidence>
<accession>A0A926D1S2</accession>
<dbReference type="Pfam" id="PF08447">
    <property type="entry name" value="PAS_3"/>
    <property type="match status" value="1"/>
</dbReference>
<comment type="catalytic activity">
    <reaction evidence="1">
        <text>ATP + protein L-histidine = ADP + protein N-phospho-L-histidine.</text>
        <dbReference type="EC" id="2.7.13.3"/>
    </reaction>
</comment>
<dbReference type="Gene3D" id="3.10.450.50">
    <property type="match status" value="1"/>
</dbReference>
<keyword evidence="16" id="KW-1185">Reference proteome</keyword>
<dbReference type="SMART" id="SM00086">
    <property type="entry name" value="PAC"/>
    <property type="match status" value="2"/>
</dbReference>
<keyword evidence="8" id="KW-0902">Two-component regulatory system</keyword>
<dbReference type="Pfam" id="PF00512">
    <property type="entry name" value="HisKA"/>
    <property type="match status" value="1"/>
</dbReference>
<evidence type="ECO:0000256" key="10">
    <source>
        <dbReference type="ARBA" id="ARBA00074306"/>
    </source>
</evidence>
<dbReference type="InterPro" id="IPR035965">
    <property type="entry name" value="PAS-like_dom_sf"/>
</dbReference>
<dbReference type="PROSITE" id="PS50110">
    <property type="entry name" value="RESPONSE_REGULATORY"/>
    <property type="match status" value="2"/>
</dbReference>
<proteinExistence type="inferred from homology"/>
<dbReference type="PRINTS" id="PR00344">
    <property type="entry name" value="BCTRLSENSOR"/>
</dbReference>
<dbReference type="Pfam" id="PF00072">
    <property type="entry name" value="Response_reg"/>
    <property type="match status" value="2"/>
</dbReference>
<evidence type="ECO:0000259" key="14">
    <source>
        <dbReference type="PROSITE" id="PS50113"/>
    </source>
</evidence>
<evidence type="ECO:0000259" key="13">
    <source>
        <dbReference type="PROSITE" id="PS50110"/>
    </source>
</evidence>
<comment type="function">
    <text evidence="9">May play the central regulatory role in sporulation. It may be an element of the effector pathway responsible for the activation of sporulation genes in response to nutritional stress. Spo0A may act in concert with spo0H (a sigma factor) to control the expression of some genes that are critical to the sporulation process.</text>
</comment>
<dbReference type="SUPFAM" id="SSF52172">
    <property type="entry name" value="CheY-like"/>
    <property type="match status" value="2"/>
</dbReference>
<dbReference type="Gene3D" id="3.30.565.10">
    <property type="entry name" value="Histidine kinase-like ATPase, C-terminal domain"/>
    <property type="match status" value="1"/>
</dbReference>
<dbReference type="EC" id="2.7.13.3" evidence="3"/>
<evidence type="ECO:0000256" key="4">
    <source>
        <dbReference type="ARBA" id="ARBA00018672"/>
    </source>
</evidence>
<dbReference type="InterPro" id="IPR036890">
    <property type="entry name" value="HATPase_C_sf"/>
</dbReference>
<dbReference type="CDD" id="cd17546">
    <property type="entry name" value="REC_hyHK_CKI1_RcsC-like"/>
    <property type="match status" value="2"/>
</dbReference>
<organism evidence="15 16">
    <name type="scientific">Luoshenia tenuis</name>
    <dbReference type="NCBI Taxonomy" id="2763654"/>
    <lineage>
        <taxon>Bacteria</taxon>
        <taxon>Bacillati</taxon>
        <taxon>Bacillota</taxon>
        <taxon>Clostridia</taxon>
        <taxon>Christensenellales</taxon>
        <taxon>Christensenellaceae</taxon>
        <taxon>Luoshenia</taxon>
    </lineage>
</organism>
<dbReference type="Proteomes" id="UP000654279">
    <property type="component" value="Unassembled WGS sequence"/>
</dbReference>
<dbReference type="InterPro" id="IPR032710">
    <property type="entry name" value="NTF2-like_dom_sf"/>
</dbReference>
<feature type="domain" description="PAC" evidence="14">
    <location>
        <begin position="367"/>
        <end position="418"/>
    </location>
</feature>
<dbReference type="InterPro" id="IPR013655">
    <property type="entry name" value="PAS_fold_3"/>
</dbReference>
<dbReference type="Gene3D" id="3.30.450.20">
    <property type="entry name" value="PAS domain"/>
    <property type="match status" value="2"/>
</dbReference>
<dbReference type="InterPro" id="IPR000014">
    <property type="entry name" value="PAS"/>
</dbReference>
<dbReference type="InterPro" id="IPR003661">
    <property type="entry name" value="HisK_dim/P_dom"/>
</dbReference>
<feature type="modified residue" description="4-aspartylphosphate" evidence="11">
    <location>
        <position position="875"/>
    </location>
</feature>
<evidence type="ECO:0000256" key="2">
    <source>
        <dbReference type="ARBA" id="ARBA00006402"/>
    </source>
</evidence>
<keyword evidence="5 11" id="KW-0597">Phosphoprotein</keyword>
<evidence type="ECO:0000256" key="3">
    <source>
        <dbReference type="ARBA" id="ARBA00012438"/>
    </source>
</evidence>
<evidence type="ECO:0000256" key="5">
    <source>
        <dbReference type="ARBA" id="ARBA00022553"/>
    </source>
</evidence>
<dbReference type="Gene3D" id="3.40.50.2300">
    <property type="match status" value="2"/>
</dbReference>
<dbReference type="Gene3D" id="1.10.287.130">
    <property type="match status" value="1"/>
</dbReference>
<dbReference type="SMART" id="SM00448">
    <property type="entry name" value="REC"/>
    <property type="match status" value="2"/>
</dbReference>
<comment type="caution">
    <text evidence="15">The sequence shown here is derived from an EMBL/GenBank/DDBJ whole genome shotgun (WGS) entry which is preliminary data.</text>
</comment>
<dbReference type="InterPro" id="IPR011006">
    <property type="entry name" value="CheY-like_superfamily"/>
</dbReference>
<sequence length="1084" mass="120376">MTQAQRDEAVGLAQKICVEYFCNSNIAFLVSTFAPDIIWLGGGEDQRAEGAQNVAAAFWAGESEAIPYDMTNERYVALELKPDCYLVEGESDLHARPESGMALDAHQRVTFIFRRMDGALKCAHIHNSMPFNALQPGELFPVKKAREDFLRLQQAYDDQNRQMELILSQLPGGAVICRLDEGMSVKWATPGFYALLGYAGPADFAADQGGSYASHMDKADARKILRQIGALEIETGTCALQYRIRKKDGGELWVLDSAKKVRDVDGESVNYSFVTDITQRVAQQLQLENQARFLRQLYDTVPCGICQFSIEGEHELLSANQQALAIYGYEDLQEGQTAFHPLRDALACPDGRVRKAVCAVVRQGGSARYQRQCVKPDGGLLWVDVHIERIQNAQGRDVIQMVVIDITEQKRYQQAQEQERLIENRSLRAAICTAYPVILQINLTKDSFTVINQEQGATHLNGLHSYQQMVEASRLIVDEDYREDFNRRFDRRQVIDRFRAGERELYAEMRVAGEDGARHWIALHLVAVDNPYNDDVLAIELIKLLDEQRAQSARQEQLLRDALAAANTANKAKSDFLSRMSHDIRTPMNAIIGMSAIGLLKAAEPDRVRDCFQKIDLSSKYLLTLINDILDMSRIESGKMYIDIARFDFEELIDGVDHIIYPQAQEAGLHYEVYVMGQVASCYEGDALRINQVLINLLGNAVKFTPAGGRVTLTVREKARRGGHATLQFVVADTGQGMSEAFQDRMFQPFEQERDDEARNSVGSGLGLSIVYNIVQLMEGSISVQSQKGKGTAFTVSLPLGLSPQDEASPRQESTLLEGMSILIADDDPVVGEQAAALMAQVGARAQWVDSGQRAVQAVQEALAQDWGYDVALIDWKMPGMDGVETTRRIRALVGPETTIIIISAYDWSDIEQEARRAGADLFIPKPLFRDTLYRTLRQRAPRRAAPQLGPQAGFAGKRVLLVEDNLLNREIAKSLLEMQGLLVEEAPDGAKAVDAFAAHGAGYYAAILMDIRMPVMGGLQATSAIRALTRADAGRIPIIAMSANAFEEDKRQAAACGMDAYLVKPIDVKDLTLTLGRYLTQTE</sequence>
<dbReference type="GO" id="GO:0005886">
    <property type="term" value="C:plasma membrane"/>
    <property type="evidence" value="ECO:0007669"/>
    <property type="project" value="TreeGrafter"/>
</dbReference>
<name>A0A926D1S2_9FIRM</name>
<feature type="domain" description="Response regulatory" evidence="13">
    <location>
        <begin position="821"/>
        <end position="941"/>
    </location>
</feature>
<evidence type="ECO:0000256" key="8">
    <source>
        <dbReference type="ARBA" id="ARBA00023012"/>
    </source>
</evidence>
<feature type="domain" description="Response regulatory" evidence="13">
    <location>
        <begin position="959"/>
        <end position="1080"/>
    </location>
</feature>
<evidence type="ECO:0000256" key="11">
    <source>
        <dbReference type="PROSITE-ProRule" id="PRU00169"/>
    </source>
</evidence>
<evidence type="ECO:0000256" key="1">
    <source>
        <dbReference type="ARBA" id="ARBA00000085"/>
    </source>
</evidence>
<feature type="domain" description="Histidine kinase" evidence="12">
    <location>
        <begin position="579"/>
        <end position="802"/>
    </location>
</feature>
<dbReference type="SUPFAM" id="SSF55874">
    <property type="entry name" value="ATPase domain of HSP90 chaperone/DNA topoisomerase II/histidine kinase"/>
    <property type="match status" value="1"/>
</dbReference>
<gene>
    <name evidence="15" type="ORF">H8699_10670</name>
</gene>
<evidence type="ECO:0000313" key="16">
    <source>
        <dbReference type="Proteomes" id="UP000654279"/>
    </source>
</evidence>